<dbReference type="RefSeq" id="WP_353568275.1">
    <property type="nucleotide sequence ID" value="NZ_BAABRI010000021.1"/>
</dbReference>
<evidence type="ECO:0000313" key="1">
    <source>
        <dbReference type="EMBL" id="GAA5484178.1"/>
    </source>
</evidence>
<reference evidence="1 2" key="1">
    <citation type="submission" date="2024-02" db="EMBL/GenBank/DDBJ databases">
        <title>Haloferula sargassicola NBRC 104335.</title>
        <authorList>
            <person name="Ichikawa N."/>
            <person name="Katano-Makiyama Y."/>
            <person name="Hidaka K."/>
        </authorList>
    </citation>
    <scope>NUCLEOTIDE SEQUENCE [LARGE SCALE GENOMIC DNA]</scope>
    <source>
        <strain evidence="1 2">NBRC 104335</strain>
    </source>
</reference>
<comment type="caution">
    <text evidence="1">The sequence shown here is derived from an EMBL/GenBank/DDBJ whole genome shotgun (WGS) entry which is preliminary data.</text>
</comment>
<accession>A0ABP9URL0</accession>
<evidence type="ECO:0008006" key="3">
    <source>
        <dbReference type="Google" id="ProtNLM"/>
    </source>
</evidence>
<keyword evidence="2" id="KW-1185">Reference proteome</keyword>
<organism evidence="1 2">
    <name type="scientific">Haloferula sargassicola</name>
    <dbReference type="NCBI Taxonomy" id="490096"/>
    <lineage>
        <taxon>Bacteria</taxon>
        <taxon>Pseudomonadati</taxon>
        <taxon>Verrucomicrobiota</taxon>
        <taxon>Verrucomicrobiia</taxon>
        <taxon>Verrucomicrobiales</taxon>
        <taxon>Verrucomicrobiaceae</taxon>
        <taxon>Haloferula</taxon>
    </lineage>
</organism>
<dbReference type="EMBL" id="BAABRI010000021">
    <property type="protein sequence ID" value="GAA5484178.1"/>
    <property type="molecule type" value="Genomic_DNA"/>
</dbReference>
<proteinExistence type="predicted"/>
<dbReference type="SUPFAM" id="SSF51126">
    <property type="entry name" value="Pectin lyase-like"/>
    <property type="match status" value="1"/>
</dbReference>
<evidence type="ECO:0000313" key="2">
    <source>
        <dbReference type="Proteomes" id="UP001476282"/>
    </source>
</evidence>
<dbReference type="InterPro" id="IPR011050">
    <property type="entry name" value="Pectin_lyase_fold/virulence"/>
</dbReference>
<sequence length="966" mass="96991">MSSPRSLIALAGSYLVLIHATHGATFTWDGSVGNWTDNSKWSPTGDPSGSSADVVVDSGSLTLNSSRTIDELDLDDALITATAATTLRLNGPLTWTGTGRFGGVITVIAEDGITLSGSGTKVLGEFNGGAATLINNDVANLSGGNLSVAGEFGSSLPGSELINNGTWNFTSSAGVFSSTSGNRAGTFTNHGTVNKTGSANAQLNVTFDNHGAVNVSGGRLLVSQGESDGGSYSASGSGTLAFNGAREFGSGDSISGNGTIEFAGLDAVIDGANYNVTGTTLVTREVEFKTNVNLATLHLDASSGQILGDGDVDVVDLIWEYGAIETEGDFTVSGSLDLSQGGNLTRNLGDNTTTILTSEGTVDHSRGDLAINNRGSQFINRGTYVIESSSDITDGTGGGVDGRFLNEGTFNKADNGTSRIECFFDNSDEVNISRGTLEIREGGTDLSGDYHVTDAGELEFEGGTRLLDLFASIDGDGEVTFSGANVTFDPESSFLIDHFGTTNLTGGTVTFNTQAPAETDHLVMSGGTRSGSSSLVANRSMTWSGGTLASGATTYANDLSLTGGGLKTLGTGGGGSGAMLIHTGNGTMSGGGNLSIAGSSSANPGSSFINRGTFEITDGSGVVGVSHGGSNGGITNDTAGLFTKSGAGTTTAIGVAFTNRNVVRVNGGTLSFGAGYTQTSGALTLGGGTVSSTTPLAIQGGSLGGSGTISGDTAMSGTLAPGASAGLIDFTGDLALGASSKLQMEIGGTARGSGHDAFDVTGGLTLAGELQVSFIGGYLPAGGESFILWTAGSTTGAFTSVSLPALSGDLSWDTSQLAASGILSVSDGGGGFANYAEFAAAYTLAEGPSGDDDGDGLENFIEYLLGSLPDDPTSAPRMSLSRSGTTTTVSITVPETVAAGVSQLIESSSSLLTGSWEPVVERPAGGGWQAPATLSEPVGGYVELRVEVIETVPRNFYRFGGSEAAP</sequence>
<dbReference type="Proteomes" id="UP001476282">
    <property type="component" value="Unassembled WGS sequence"/>
</dbReference>
<name>A0ABP9URL0_9BACT</name>
<gene>
    <name evidence="1" type="ORF">Hsar01_03419</name>
</gene>
<protein>
    <recommendedName>
        <fullName evidence="3">Autotransporter-associated beta strand repeat protein</fullName>
    </recommendedName>
</protein>